<comment type="similarity">
    <text evidence="1">Belongs to the CutC family.</text>
</comment>
<dbReference type="InterPro" id="IPR005627">
    <property type="entry name" value="CutC-like"/>
</dbReference>
<dbReference type="BioCyc" id="ECAT999415-HMP:GTTI-1104-MONOMER"/>
<dbReference type="Gene3D" id="3.20.20.380">
    <property type="entry name" value="Copper homeostasis (CutC) domain"/>
    <property type="match status" value="1"/>
</dbReference>
<keyword evidence="4" id="KW-1185">Reference proteome</keyword>
<dbReference type="AlphaFoldDB" id="M2PLW0"/>
<protein>
    <recommendedName>
        <fullName evidence="2">Copper homeostasis protein cutC homolog</fullName>
    </recommendedName>
</protein>
<proteinExistence type="inferred from homology"/>
<dbReference type="RefSeq" id="WP_004802863.1">
    <property type="nucleotide sequence ID" value="NZ_KB446648.1"/>
</dbReference>
<evidence type="ECO:0000256" key="2">
    <source>
        <dbReference type="ARBA" id="ARBA00019014"/>
    </source>
</evidence>
<comment type="caution">
    <text evidence="3">The sequence shown here is derived from an EMBL/GenBank/DDBJ whole genome shotgun (WGS) entry which is preliminary data.</text>
</comment>
<dbReference type="PANTHER" id="PTHR12598">
    <property type="entry name" value="COPPER HOMEOSTASIS PROTEIN CUTC"/>
    <property type="match status" value="1"/>
</dbReference>
<evidence type="ECO:0000313" key="3">
    <source>
        <dbReference type="EMBL" id="EMD16524.1"/>
    </source>
</evidence>
<name>M2PLW0_9FIRM</name>
<gene>
    <name evidence="3" type="ORF">HMPREF9943_01078</name>
</gene>
<evidence type="ECO:0000256" key="1">
    <source>
        <dbReference type="ARBA" id="ARBA00007768"/>
    </source>
</evidence>
<organism evidence="3 4">
    <name type="scientific">Eggerthia catenaformis OT 569 = DSM 20559</name>
    <dbReference type="NCBI Taxonomy" id="999415"/>
    <lineage>
        <taxon>Bacteria</taxon>
        <taxon>Bacillati</taxon>
        <taxon>Bacillota</taxon>
        <taxon>Erysipelotrichia</taxon>
        <taxon>Erysipelotrichales</taxon>
        <taxon>Coprobacillaceae</taxon>
        <taxon>Eggerthia</taxon>
    </lineage>
</organism>
<dbReference type="OrthoDB" id="9815677at2"/>
<dbReference type="InterPro" id="IPR036822">
    <property type="entry name" value="CutC-like_dom_sf"/>
</dbReference>
<sequence length="239" mass="26636">MLEVCCGSYEDALTASQAGAKRIELNSALPLGGLTPTTATLDMIKRNTDMEVICMVRCREGGFFYSENEYMQMIEEATELLEHGADGIAFGFLDEQKNLSVTRIRNMVTLIHSYNKIAVFHRAFDVMENTDSIHMLYELGIDRVLTSGQKPTAFAGIETLKNLQENYGDKIEIVAGCGITHENVLHIMKETGIINIHSSCKEYSLDPTTSGSSVSFSVHKNEYQHVSFSKVKAMMNYLP</sequence>
<evidence type="ECO:0000313" key="4">
    <source>
        <dbReference type="Proteomes" id="UP000011758"/>
    </source>
</evidence>
<dbReference type="STRING" id="999415.HMPREF9943_01078"/>
<dbReference type="PATRIC" id="fig|999415.3.peg.1094"/>
<dbReference type="Pfam" id="PF03932">
    <property type="entry name" value="CutC"/>
    <property type="match status" value="1"/>
</dbReference>
<accession>M2PLW0</accession>
<dbReference type="PANTHER" id="PTHR12598:SF0">
    <property type="entry name" value="COPPER HOMEOSTASIS PROTEIN CUTC HOMOLOG"/>
    <property type="match status" value="1"/>
</dbReference>
<reference evidence="3 4" key="1">
    <citation type="submission" date="2013-02" db="EMBL/GenBank/DDBJ databases">
        <title>The Genome Sequence of Lactobacillus catenaformis F0143.</title>
        <authorList>
            <consortium name="The Broad Institute Genome Sequencing Platform"/>
            <person name="Earl A."/>
            <person name="Ward D."/>
            <person name="Feldgarden M."/>
            <person name="Gevers D."/>
            <person name="Izard J."/>
            <person name="Blanton J.M."/>
            <person name="Mathney J."/>
            <person name="Dewhirst F.E."/>
            <person name="Young S.K."/>
            <person name="Zeng Q."/>
            <person name="Gargeya S."/>
            <person name="Fitzgerald M."/>
            <person name="Haas B."/>
            <person name="Abouelleil A."/>
            <person name="Alvarado L."/>
            <person name="Arachchi H.M."/>
            <person name="Berlin A."/>
            <person name="Chapman S.B."/>
            <person name="Gearin G."/>
            <person name="Goldberg J."/>
            <person name="Griggs A."/>
            <person name="Gujja S."/>
            <person name="Hansen M."/>
            <person name="Heiman D."/>
            <person name="Howarth C."/>
            <person name="Larimer J."/>
            <person name="Lui A."/>
            <person name="MacDonald P.J.P."/>
            <person name="McCowen C."/>
            <person name="Montmayeur A."/>
            <person name="Murphy C."/>
            <person name="Neiman D."/>
            <person name="Pearson M."/>
            <person name="Priest M."/>
            <person name="Roberts A."/>
            <person name="Saif S."/>
            <person name="Shea T."/>
            <person name="Sisk P."/>
            <person name="Stolte C."/>
            <person name="Sykes S."/>
            <person name="Wortman J."/>
            <person name="Nusbaum C."/>
            <person name="Birren B."/>
        </authorList>
    </citation>
    <scope>NUCLEOTIDE SEQUENCE [LARGE SCALE GENOMIC DNA]</scope>
    <source>
        <strain evidence="3 4">OT 569</strain>
    </source>
</reference>
<dbReference type="GO" id="GO:0005507">
    <property type="term" value="F:copper ion binding"/>
    <property type="evidence" value="ECO:0007669"/>
    <property type="project" value="TreeGrafter"/>
</dbReference>
<dbReference type="Proteomes" id="UP000011758">
    <property type="component" value="Unassembled WGS sequence"/>
</dbReference>
<dbReference type="SUPFAM" id="SSF110395">
    <property type="entry name" value="CutC-like"/>
    <property type="match status" value="1"/>
</dbReference>
<dbReference type="EMBL" id="AGEJ01000018">
    <property type="protein sequence ID" value="EMD16524.1"/>
    <property type="molecule type" value="Genomic_DNA"/>
</dbReference>
<dbReference type="eggNOG" id="COG3142">
    <property type="taxonomic scope" value="Bacteria"/>
</dbReference>